<name>A0ACB7EVV5_NIBAL</name>
<protein>
    <submittedName>
        <fullName evidence="1">Uncharacterized protein</fullName>
    </submittedName>
</protein>
<proteinExistence type="predicted"/>
<evidence type="ECO:0000313" key="1">
    <source>
        <dbReference type="EMBL" id="KAG8006365.1"/>
    </source>
</evidence>
<evidence type="ECO:0000313" key="2">
    <source>
        <dbReference type="Proteomes" id="UP000805704"/>
    </source>
</evidence>
<keyword evidence="2" id="KW-1185">Reference proteome</keyword>
<reference evidence="1" key="1">
    <citation type="submission" date="2020-04" db="EMBL/GenBank/DDBJ databases">
        <title>A chromosome-scale assembly and high-density genetic map of the yellow drum (Nibea albiflora) genome.</title>
        <authorList>
            <person name="Xu D."/>
            <person name="Zhang W."/>
            <person name="Chen R."/>
            <person name="Tan P."/>
            <person name="Wang L."/>
            <person name="Song H."/>
            <person name="Tian L."/>
            <person name="Zhu Q."/>
            <person name="Wang B."/>
        </authorList>
    </citation>
    <scope>NUCLEOTIDE SEQUENCE</scope>
    <source>
        <strain evidence="1">ZJHYS-2018</strain>
    </source>
</reference>
<comment type="caution">
    <text evidence="1">The sequence shown here is derived from an EMBL/GenBank/DDBJ whole genome shotgun (WGS) entry which is preliminary data.</text>
</comment>
<accession>A0ACB7EVV5</accession>
<feature type="non-terminal residue" evidence="1">
    <location>
        <position position="286"/>
    </location>
</feature>
<gene>
    <name evidence="1" type="ORF">GBF38_005635</name>
</gene>
<dbReference type="EMBL" id="CM024809">
    <property type="protein sequence ID" value="KAG8006365.1"/>
    <property type="molecule type" value="Genomic_DNA"/>
</dbReference>
<organism evidence="1 2">
    <name type="scientific">Nibea albiflora</name>
    <name type="common">Yellow drum</name>
    <name type="synonym">Corvina albiflora</name>
    <dbReference type="NCBI Taxonomy" id="240163"/>
    <lineage>
        <taxon>Eukaryota</taxon>
        <taxon>Metazoa</taxon>
        <taxon>Chordata</taxon>
        <taxon>Craniata</taxon>
        <taxon>Vertebrata</taxon>
        <taxon>Euteleostomi</taxon>
        <taxon>Actinopterygii</taxon>
        <taxon>Neopterygii</taxon>
        <taxon>Teleostei</taxon>
        <taxon>Neoteleostei</taxon>
        <taxon>Acanthomorphata</taxon>
        <taxon>Eupercaria</taxon>
        <taxon>Sciaenidae</taxon>
        <taxon>Nibea</taxon>
    </lineage>
</organism>
<dbReference type="Proteomes" id="UP000805704">
    <property type="component" value="Chromosome 21"/>
</dbReference>
<sequence length="286" mass="31913">MRLSAEAISISRDALEGVRVTHEVVLALPNNASSDEMYNNDFAAVEDAAENLFNCTGGYISHYTYFFSPAVCDSTVTDPDLAIYYEPVRVEGSVKCVTMCDSRHSDHKKCYNKGECNVYRSVGALCKCQNVQSTWYLSDDCSLPIHKTAFYAGLSATLACLLVTVGALTAYMLINKQKQTQSRDMKEKLVNQWLNEELKWSRPQSLAYTNNAAIHTGESSDYRQPVPVYQLNQPPTYHNDRQPRSSAGMDSQQHNTSFFNDGYAQPARSALPLREFSSNQVSAHGI</sequence>